<dbReference type="Proteomes" id="UP000268162">
    <property type="component" value="Unassembled WGS sequence"/>
</dbReference>
<dbReference type="AlphaFoldDB" id="A0A4P9ZS26"/>
<proteinExistence type="predicted"/>
<feature type="compositionally biased region" description="Basic and acidic residues" evidence="1">
    <location>
        <begin position="55"/>
        <end position="64"/>
    </location>
</feature>
<gene>
    <name evidence="3" type="ORF">BJ085DRAFT_28807</name>
</gene>
<keyword evidence="4" id="KW-1185">Reference proteome</keyword>
<feature type="region of interest" description="Disordered" evidence="1">
    <location>
        <begin position="32"/>
        <end position="100"/>
    </location>
</feature>
<accession>A0A4P9ZS26</accession>
<feature type="chain" id="PRO_5020643080" evidence="2">
    <location>
        <begin position="20"/>
        <end position="100"/>
    </location>
</feature>
<reference evidence="4" key="1">
    <citation type="journal article" date="2018" name="Nat. Microbiol.">
        <title>Leveraging single-cell genomics to expand the fungal tree of life.</title>
        <authorList>
            <person name="Ahrendt S.R."/>
            <person name="Quandt C.A."/>
            <person name="Ciobanu D."/>
            <person name="Clum A."/>
            <person name="Salamov A."/>
            <person name="Andreopoulos B."/>
            <person name="Cheng J.F."/>
            <person name="Woyke T."/>
            <person name="Pelin A."/>
            <person name="Henrissat B."/>
            <person name="Reynolds N.K."/>
            <person name="Benny G.L."/>
            <person name="Smith M.E."/>
            <person name="James T.Y."/>
            <person name="Grigoriev I.V."/>
        </authorList>
    </citation>
    <scope>NUCLEOTIDE SEQUENCE [LARGE SCALE GENOMIC DNA]</scope>
    <source>
        <strain evidence="4">RSA 468</strain>
    </source>
</reference>
<evidence type="ECO:0000256" key="2">
    <source>
        <dbReference type="SAM" id="SignalP"/>
    </source>
</evidence>
<name>A0A4P9ZS26_9FUNG</name>
<keyword evidence="2" id="KW-0732">Signal</keyword>
<evidence type="ECO:0000313" key="3">
    <source>
        <dbReference type="EMBL" id="RKP36263.1"/>
    </source>
</evidence>
<evidence type="ECO:0000256" key="1">
    <source>
        <dbReference type="SAM" id="MobiDB-lite"/>
    </source>
</evidence>
<feature type="signal peptide" evidence="2">
    <location>
        <begin position="1"/>
        <end position="19"/>
    </location>
</feature>
<protein>
    <submittedName>
        <fullName evidence="3">Uncharacterized protein</fullName>
    </submittedName>
</protein>
<sequence length="100" mass="10780">MRFAILTLATLATVSSVAAHLFGSHTLRTPLSQHLVRRVPQKGNTSGGQGQAAPKNDKQGKSEIKGVTSSEKTDRSFVPPKRQNASGKLKTMSKQSHAWN</sequence>
<organism evidence="3 4">
    <name type="scientific">Dimargaris cristalligena</name>
    <dbReference type="NCBI Taxonomy" id="215637"/>
    <lineage>
        <taxon>Eukaryota</taxon>
        <taxon>Fungi</taxon>
        <taxon>Fungi incertae sedis</taxon>
        <taxon>Zoopagomycota</taxon>
        <taxon>Kickxellomycotina</taxon>
        <taxon>Dimargaritomycetes</taxon>
        <taxon>Dimargaritales</taxon>
        <taxon>Dimargaritaceae</taxon>
        <taxon>Dimargaris</taxon>
    </lineage>
</organism>
<dbReference type="EMBL" id="ML002687">
    <property type="protein sequence ID" value="RKP36263.1"/>
    <property type="molecule type" value="Genomic_DNA"/>
</dbReference>
<evidence type="ECO:0000313" key="4">
    <source>
        <dbReference type="Proteomes" id="UP000268162"/>
    </source>
</evidence>